<proteinExistence type="predicted"/>
<comment type="caution">
    <text evidence="1">The sequence shown here is derived from an EMBL/GenBank/DDBJ whole genome shotgun (WGS) entry which is preliminary data.</text>
</comment>
<keyword evidence="2" id="KW-1185">Reference proteome</keyword>
<dbReference type="RefSeq" id="WP_315732384.1">
    <property type="nucleotide sequence ID" value="NZ_JAVYII010000003.1"/>
</dbReference>
<sequence>MAAVAALVLGAVTACGGGSGGTDARDDGAALPGTRICDLLPPVARDWEAADPQETLIAQQPFVACAVDPGGLLEVGVRVDGLGWTQPSIAGHLPAYAPDGREPVDGVGDEAYRTLETSESGVLEHLVAREGDVTVLVRNATAYAPEASTLDAAVTEEIATALLDAVTPALLDDVELLGPTGPCPAADDPTVVALVGEVAGARAHATPAAVRCSYQTVDGGTLVVDGIPLPDAEDYLRGEDVDVRGAAGASLDDLGFPALTVAVDDARFLTVVPVPAEGSGASAAEAPDLLVELAERMLAEGILDGLED</sequence>
<evidence type="ECO:0000313" key="2">
    <source>
        <dbReference type="Proteomes" id="UP001268542"/>
    </source>
</evidence>
<dbReference type="EMBL" id="JAVYII010000003">
    <property type="protein sequence ID" value="MDT9592953.1"/>
    <property type="molecule type" value="Genomic_DNA"/>
</dbReference>
<accession>A0ABU3PUP4</accession>
<dbReference type="Proteomes" id="UP001268542">
    <property type="component" value="Unassembled WGS sequence"/>
</dbReference>
<reference evidence="1 2" key="1">
    <citation type="submission" date="2023-08" db="EMBL/GenBank/DDBJ databases">
        <title>Nocardioides seae sp. nov., a bacterium isolated from a soil.</title>
        <authorList>
            <person name="Wang X."/>
        </authorList>
    </citation>
    <scope>NUCLEOTIDE SEQUENCE [LARGE SCALE GENOMIC DNA]</scope>
    <source>
        <strain evidence="1 2">YZH12</strain>
    </source>
</reference>
<organism evidence="1 2">
    <name type="scientific">Nocardioides imazamoxiresistens</name>
    <dbReference type="NCBI Taxonomy" id="3231893"/>
    <lineage>
        <taxon>Bacteria</taxon>
        <taxon>Bacillati</taxon>
        <taxon>Actinomycetota</taxon>
        <taxon>Actinomycetes</taxon>
        <taxon>Propionibacteriales</taxon>
        <taxon>Nocardioidaceae</taxon>
        <taxon>Nocardioides</taxon>
    </lineage>
</organism>
<evidence type="ECO:0008006" key="3">
    <source>
        <dbReference type="Google" id="ProtNLM"/>
    </source>
</evidence>
<gene>
    <name evidence="1" type="ORF">RDV89_07725</name>
</gene>
<evidence type="ECO:0000313" key="1">
    <source>
        <dbReference type="EMBL" id="MDT9592953.1"/>
    </source>
</evidence>
<name>A0ABU3PUP4_9ACTN</name>
<protein>
    <recommendedName>
        <fullName evidence="3">DUF3558 domain-containing protein</fullName>
    </recommendedName>
</protein>